<name>A0A2W4J992_9PSEU</name>
<dbReference type="EMBL" id="QGUI01000520">
    <property type="protein sequence ID" value="PZM95011.1"/>
    <property type="molecule type" value="Genomic_DNA"/>
</dbReference>
<reference evidence="3" key="2">
    <citation type="submission" date="2018-05" db="EMBL/GenBank/DDBJ databases">
        <authorList>
            <person name="Moura L."/>
            <person name="Setubal J.C."/>
        </authorList>
    </citation>
    <scope>NUCLEOTIDE SEQUENCE</scope>
    <source>
        <strain evidence="3">ZC4RG45</strain>
    </source>
</reference>
<gene>
    <name evidence="3" type="ORF">DIU77_006825</name>
    <name evidence="4" type="ORF">DIU77_13090</name>
</gene>
<dbReference type="GO" id="GO:0046982">
    <property type="term" value="F:protein heterodimerization activity"/>
    <property type="evidence" value="ECO:0007669"/>
    <property type="project" value="InterPro"/>
</dbReference>
<protein>
    <submittedName>
        <fullName evidence="4">Uncharacterized protein</fullName>
    </submittedName>
</protein>
<evidence type="ECO:0000256" key="2">
    <source>
        <dbReference type="SAM" id="Phobius"/>
    </source>
</evidence>
<feature type="region of interest" description="Disordered" evidence="1">
    <location>
        <begin position="1"/>
        <end position="21"/>
    </location>
</feature>
<reference evidence="3" key="4">
    <citation type="submission" date="2023-08" db="EMBL/GenBank/DDBJ databases">
        <authorList>
            <person name="Guima S.E.S."/>
            <person name="Martins L.F."/>
            <person name="Silva A.M."/>
            <person name="Setubal J.C."/>
        </authorList>
    </citation>
    <scope>NUCLEOTIDE SEQUENCE</scope>
    <source>
        <strain evidence="3">ZC4RG45</strain>
    </source>
</reference>
<feature type="transmembrane region" description="Helical" evidence="2">
    <location>
        <begin position="134"/>
        <end position="156"/>
    </location>
</feature>
<dbReference type="SUPFAM" id="SSF47113">
    <property type="entry name" value="Histone-fold"/>
    <property type="match status" value="1"/>
</dbReference>
<reference evidence="3 5" key="3">
    <citation type="journal article" date="2021" name="BMC Genomics">
        <title>Genome-resolved metagenome and metatranscriptome analyses of thermophilic composting reveal key bacterial players and their metabolic interactions.</title>
        <authorList>
            <person name="Braga L.P.P."/>
            <person name="Pereira R.V."/>
            <person name="Martins L.F."/>
            <person name="Moura L.M.S."/>
            <person name="Sanchez F.B."/>
            <person name="Patane J.S.L."/>
            <person name="da Silva A.M."/>
            <person name="Setubal J.C."/>
        </authorList>
    </citation>
    <scope>NUCLEOTIDE SEQUENCE [LARGE SCALE GENOMIC DNA]</scope>
    <source>
        <strain evidence="3">ZC4RG45</strain>
    </source>
</reference>
<organism evidence="4">
    <name type="scientific">Thermocrispum agreste</name>
    <dbReference type="NCBI Taxonomy" id="37925"/>
    <lineage>
        <taxon>Bacteria</taxon>
        <taxon>Bacillati</taxon>
        <taxon>Actinomycetota</taxon>
        <taxon>Actinomycetes</taxon>
        <taxon>Pseudonocardiales</taxon>
        <taxon>Pseudonocardiaceae</taxon>
        <taxon>Thermocrispum</taxon>
    </lineage>
</organism>
<evidence type="ECO:0000256" key="1">
    <source>
        <dbReference type="SAM" id="MobiDB-lite"/>
    </source>
</evidence>
<proteinExistence type="predicted"/>
<evidence type="ECO:0000313" key="4">
    <source>
        <dbReference type="EMBL" id="PZM95011.1"/>
    </source>
</evidence>
<accession>A0A2W4J992</accession>
<dbReference type="Proteomes" id="UP000249324">
    <property type="component" value="Unassembled WGS sequence"/>
</dbReference>
<evidence type="ECO:0000313" key="3">
    <source>
        <dbReference type="EMBL" id="MFO7191941.1"/>
    </source>
</evidence>
<keyword evidence="2" id="KW-0812">Transmembrane</keyword>
<keyword evidence="2" id="KW-1133">Transmembrane helix</keyword>
<dbReference type="EMBL" id="QGUI02000061">
    <property type="protein sequence ID" value="MFO7191941.1"/>
    <property type="molecule type" value="Genomic_DNA"/>
</dbReference>
<sequence length="163" mass="17565">MSQDLDSDVPGSENPDVGQDANLLRAARRINSELHRHSHRPMMLSQQARDRLTELHADYLADLAQEAIRTARRGGVQTVDEFHVEQASSRLGLSQTSGALETTANTLGGVFAGAGIAFAYELVFTAGPHSTTKIATAFIMSIVGFVLLSIGITTTWSRRSRAG</sequence>
<keyword evidence="2" id="KW-0472">Membrane</keyword>
<comment type="caution">
    <text evidence="4">The sequence shown here is derived from an EMBL/GenBank/DDBJ whole genome shotgun (WGS) entry which is preliminary data.</text>
</comment>
<dbReference type="InterPro" id="IPR009072">
    <property type="entry name" value="Histone-fold"/>
</dbReference>
<reference evidence="4" key="1">
    <citation type="submission" date="2018-05" db="EMBL/GenBank/DDBJ databases">
        <authorList>
            <person name="Lanie J.A."/>
            <person name="Ng W.-L."/>
            <person name="Kazmierczak K.M."/>
            <person name="Andrzejewski T.M."/>
            <person name="Davidsen T.M."/>
            <person name="Wayne K.J."/>
            <person name="Tettelin H."/>
            <person name="Glass J.I."/>
            <person name="Rusch D."/>
            <person name="Podicherti R."/>
            <person name="Tsui H.-C.T."/>
            <person name="Winkler M.E."/>
        </authorList>
    </citation>
    <scope>NUCLEOTIDE SEQUENCE</scope>
    <source>
        <strain evidence="4">ZC4RG45</strain>
    </source>
</reference>
<dbReference type="AlphaFoldDB" id="A0A2W4J992"/>
<evidence type="ECO:0000313" key="5">
    <source>
        <dbReference type="Proteomes" id="UP000249324"/>
    </source>
</evidence>